<protein>
    <submittedName>
        <fullName evidence="2">Uncharacterized protein</fullName>
    </submittedName>
</protein>
<sequence>MNDEASGRDDSPSIKQPLGGIVFCMWHVSAGVINFGNLLKNENLVYKCYLQNGKKETNALARVRAGELADLLNPIPSTDGISTWAPPACITFIQTVFCAIWPRREGFCANRVGSSSESKIYTSTRLSPPPPPLKSFQAVISRPTLWPFHNVPFHYSVRAGRYRTTLAKSLWPVWRQNHTQTHKLYAQTEDGKGGRTEISSFGPIKCAKASTVWPPDGSDLPPPLAETE</sequence>
<organism evidence="2 3">
    <name type="scientific">Protopolystoma xenopodis</name>
    <dbReference type="NCBI Taxonomy" id="117903"/>
    <lineage>
        <taxon>Eukaryota</taxon>
        <taxon>Metazoa</taxon>
        <taxon>Spiralia</taxon>
        <taxon>Lophotrochozoa</taxon>
        <taxon>Platyhelminthes</taxon>
        <taxon>Monogenea</taxon>
        <taxon>Polyopisthocotylea</taxon>
        <taxon>Polystomatidea</taxon>
        <taxon>Polystomatidae</taxon>
        <taxon>Protopolystoma</taxon>
    </lineage>
</organism>
<name>A0A448XJ12_9PLAT</name>
<proteinExistence type="predicted"/>
<comment type="caution">
    <text evidence="2">The sequence shown here is derived from an EMBL/GenBank/DDBJ whole genome shotgun (WGS) entry which is preliminary data.</text>
</comment>
<dbReference type="Proteomes" id="UP000784294">
    <property type="component" value="Unassembled WGS sequence"/>
</dbReference>
<dbReference type="EMBL" id="CAAALY010256013">
    <property type="protein sequence ID" value="VEL37802.1"/>
    <property type="molecule type" value="Genomic_DNA"/>
</dbReference>
<keyword evidence="3" id="KW-1185">Reference proteome</keyword>
<evidence type="ECO:0000256" key="1">
    <source>
        <dbReference type="SAM" id="MobiDB-lite"/>
    </source>
</evidence>
<reference evidence="2" key="1">
    <citation type="submission" date="2018-11" db="EMBL/GenBank/DDBJ databases">
        <authorList>
            <consortium name="Pathogen Informatics"/>
        </authorList>
    </citation>
    <scope>NUCLEOTIDE SEQUENCE</scope>
</reference>
<accession>A0A448XJ12</accession>
<evidence type="ECO:0000313" key="3">
    <source>
        <dbReference type="Proteomes" id="UP000784294"/>
    </source>
</evidence>
<gene>
    <name evidence="2" type="ORF">PXEA_LOCUS31242</name>
</gene>
<dbReference type="AlphaFoldDB" id="A0A448XJ12"/>
<feature type="region of interest" description="Disordered" evidence="1">
    <location>
        <begin position="209"/>
        <end position="228"/>
    </location>
</feature>
<evidence type="ECO:0000313" key="2">
    <source>
        <dbReference type="EMBL" id="VEL37802.1"/>
    </source>
</evidence>